<dbReference type="InterPro" id="IPR052742">
    <property type="entry name" value="Mito_N-acetyltransferase"/>
</dbReference>
<dbReference type="Proteomes" id="UP000320806">
    <property type="component" value="Unassembled WGS sequence"/>
</dbReference>
<dbReference type="SUPFAM" id="SSF55729">
    <property type="entry name" value="Acyl-CoA N-acyltransferases (Nat)"/>
    <property type="match status" value="1"/>
</dbReference>
<accession>A0A542EG17</accession>
<keyword evidence="3" id="KW-1185">Reference proteome</keyword>
<evidence type="ECO:0000259" key="1">
    <source>
        <dbReference type="PROSITE" id="PS51186"/>
    </source>
</evidence>
<name>A0A542EG17_9MICO</name>
<dbReference type="OrthoDB" id="9788300at2"/>
<dbReference type="EMBL" id="VFMO01000001">
    <property type="protein sequence ID" value="TQJ14268.1"/>
    <property type="molecule type" value="Genomic_DNA"/>
</dbReference>
<dbReference type="Gene3D" id="3.40.630.30">
    <property type="match status" value="1"/>
</dbReference>
<feature type="domain" description="N-acetyltransferase" evidence="1">
    <location>
        <begin position="2"/>
        <end position="167"/>
    </location>
</feature>
<dbReference type="GO" id="GO:0005840">
    <property type="term" value="C:ribosome"/>
    <property type="evidence" value="ECO:0007669"/>
    <property type="project" value="UniProtKB-KW"/>
</dbReference>
<dbReference type="CDD" id="cd04301">
    <property type="entry name" value="NAT_SF"/>
    <property type="match status" value="1"/>
</dbReference>
<dbReference type="Pfam" id="PF00583">
    <property type="entry name" value="Acetyltransf_1"/>
    <property type="match status" value="1"/>
</dbReference>
<dbReference type="InterPro" id="IPR016181">
    <property type="entry name" value="Acyl_CoA_acyltransferase"/>
</dbReference>
<dbReference type="InterPro" id="IPR000182">
    <property type="entry name" value="GNAT_dom"/>
</dbReference>
<dbReference type="GO" id="GO:0016747">
    <property type="term" value="F:acyltransferase activity, transferring groups other than amino-acyl groups"/>
    <property type="evidence" value="ECO:0007669"/>
    <property type="project" value="InterPro"/>
</dbReference>
<dbReference type="PANTHER" id="PTHR43138:SF1">
    <property type="entry name" value="N-ACETYLTRANSFERASE ACA1"/>
    <property type="match status" value="1"/>
</dbReference>
<sequence length="167" mass="18360">MSTIRAATDADWAQIWPFWRDIVQAGETYAFPFDLTSEQARGWWMEQPPGQTVVWVDDDGSESGAVLGSAKMGPNRPGNGSHIGTASFMVSPDARGRGVGRTLGEYVVQWHRDQGFHGIQFNAVVETNESAVKLWKSLGFDVIGTVPDAFRHPQQGLVGLHVMYLAL</sequence>
<organism evidence="2 3">
    <name type="scientific">Yimella lutea</name>
    <dbReference type="NCBI Taxonomy" id="587872"/>
    <lineage>
        <taxon>Bacteria</taxon>
        <taxon>Bacillati</taxon>
        <taxon>Actinomycetota</taxon>
        <taxon>Actinomycetes</taxon>
        <taxon>Micrococcales</taxon>
        <taxon>Dermacoccaceae</taxon>
        <taxon>Yimella</taxon>
    </lineage>
</organism>
<evidence type="ECO:0000313" key="2">
    <source>
        <dbReference type="EMBL" id="TQJ14268.1"/>
    </source>
</evidence>
<evidence type="ECO:0000313" key="3">
    <source>
        <dbReference type="Proteomes" id="UP000320806"/>
    </source>
</evidence>
<dbReference type="PROSITE" id="PS51186">
    <property type="entry name" value="GNAT"/>
    <property type="match status" value="1"/>
</dbReference>
<keyword evidence="2" id="KW-0687">Ribonucleoprotein</keyword>
<keyword evidence="2" id="KW-0689">Ribosomal protein</keyword>
<dbReference type="RefSeq" id="WP_141928122.1">
    <property type="nucleotide sequence ID" value="NZ_BAABCI010000034.1"/>
</dbReference>
<proteinExistence type="predicted"/>
<comment type="caution">
    <text evidence="2">The sequence shown here is derived from an EMBL/GenBank/DDBJ whole genome shotgun (WGS) entry which is preliminary data.</text>
</comment>
<dbReference type="AlphaFoldDB" id="A0A542EG17"/>
<gene>
    <name evidence="2" type="ORF">FB459_1716</name>
</gene>
<protein>
    <submittedName>
        <fullName evidence="2">Ribosomal protein S18 acetylase RimI-like enzyme</fullName>
    </submittedName>
</protein>
<reference evidence="2 3" key="1">
    <citation type="submission" date="2019-06" db="EMBL/GenBank/DDBJ databases">
        <title>Sequencing the genomes of 1000 actinobacteria strains.</title>
        <authorList>
            <person name="Klenk H.-P."/>
        </authorList>
    </citation>
    <scope>NUCLEOTIDE SEQUENCE [LARGE SCALE GENOMIC DNA]</scope>
    <source>
        <strain evidence="2 3">DSM 19828</strain>
    </source>
</reference>
<dbReference type="PANTHER" id="PTHR43138">
    <property type="entry name" value="ACETYLTRANSFERASE, GNAT FAMILY"/>
    <property type="match status" value="1"/>
</dbReference>